<dbReference type="RefSeq" id="WP_259310606.1">
    <property type="nucleotide sequence ID" value="NZ_CP087164.1"/>
</dbReference>
<dbReference type="EMBL" id="CP087164">
    <property type="protein sequence ID" value="UGS36540.1"/>
    <property type="molecule type" value="Genomic_DNA"/>
</dbReference>
<dbReference type="PANTHER" id="PTHR43244:SF1">
    <property type="entry name" value="5,10-METHYLENETETRAHYDROMETHANOPTERIN REDUCTASE"/>
    <property type="match status" value="1"/>
</dbReference>
<dbReference type="PANTHER" id="PTHR43244">
    <property type="match status" value="1"/>
</dbReference>
<dbReference type="InterPro" id="IPR036661">
    <property type="entry name" value="Luciferase-like_sf"/>
</dbReference>
<reference evidence="4" key="1">
    <citation type="journal article" date="2022" name="Int. J. Syst. Evol. Microbiol.">
        <title>Pseudomonas aegrilactucae sp. nov. and Pseudomonas morbosilactucae sp. nov., pathogens causing bacterial rot of lettuce in Japan.</title>
        <authorList>
            <person name="Sawada H."/>
            <person name="Fujikawa T."/>
            <person name="Satou M."/>
        </authorList>
    </citation>
    <scope>NUCLEOTIDE SEQUENCE</scope>
    <source>
        <strain evidence="4">0166_1</strain>
    </source>
</reference>
<evidence type="ECO:0000313" key="5">
    <source>
        <dbReference type="Proteomes" id="UP001162834"/>
    </source>
</evidence>
<dbReference type="SUPFAM" id="SSF51679">
    <property type="entry name" value="Bacterial luciferase-like"/>
    <property type="match status" value="1"/>
</dbReference>
<keyword evidence="2" id="KW-0119">Carbohydrate metabolism</keyword>
<protein>
    <submittedName>
        <fullName evidence="4">F420-dependent glucose-6-phosphate dehydrogenase 1</fullName>
        <ecNumber evidence="4">1.1.98.2</ecNumber>
    </submittedName>
</protein>
<dbReference type="Pfam" id="PF00296">
    <property type="entry name" value="Bac_luciferase"/>
    <property type="match status" value="1"/>
</dbReference>
<dbReference type="InterPro" id="IPR019944">
    <property type="entry name" value="F420-dep_G6P_DH"/>
</dbReference>
<keyword evidence="5" id="KW-1185">Reference proteome</keyword>
<keyword evidence="1 4" id="KW-0560">Oxidoreductase</keyword>
<dbReference type="EC" id="1.1.98.2" evidence="4"/>
<dbReference type="NCBIfam" id="TIGR03557">
    <property type="entry name" value="F420_G6P_family"/>
    <property type="match status" value="1"/>
</dbReference>
<evidence type="ECO:0000313" key="4">
    <source>
        <dbReference type="EMBL" id="UGS36540.1"/>
    </source>
</evidence>
<dbReference type="NCBIfam" id="TIGR03554">
    <property type="entry name" value="F420_G6P_DH"/>
    <property type="match status" value="1"/>
</dbReference>
<dbReference type="InterPro" id="IPR050564">
    <property type="entry name" value="F420-G6PD/mer"/>
</dbReference>
<evidence type="ECO:0000256" key="1">
    <source>
        <dbReference type="ARBA" id="ARBA00023002"/>
    </source>
</evidence>
<evidence type="ECO:0000256" key="2">
    <source>
        <dbReference type="ARBA" id="ARBA00023277"/>
    </source>
</evidence>
<organism evidence="4 5">
    <name type="scientific">Capillimicrobium parvum</name>
    <dbReference type="NCBI Taxonomy" id="2884022"/>
    <lineage>
        <taxon>Bacteria</taxon>
        <taxon>Bacillati</taxon>
        <taxon>Actinomycetota</taxon>
        <taxon>Thermoleophilia</taxon>
        <taxon>Solirubrobacterales</taxon>
        <taxon>Capillimicrobiaceae</taxon>
        <taxon>Capillimicrobium</taxon>
    </lineage>
</organism>
<accession>A0A9E7C0K9</accession>
<dbReference type="InterPro" id="IPR019945">
    <property type="entry name" value="F420_G6P_DH-rel"/>
</dbReference>
<name>A0A9E7C0K9_9ACTN</name>
<dbReference type="Gene3D" id="3.20.20.30">
    <property type="entry name" value="Luciferase-like domain"/>
    <property type="match status" value="1"/>
</dbReference>
<evidence type="ECO:0000259" key="3">
    <source>
        <dbReference type="Pfam" id="PF00296"/>
    </source>
</evidence>
<feature type="domain" description="Luciferase-like" evidence="3">
    <location>
        <begin position="9"/>
        <end position="303"/>
    </location>
</feature>
<dbReference type="GO" id="GO:0052749">
    <property type="term" value="F:glucose-6-phosphate dehydrogenase (coenzyme F420) activity"/>
    <property type="evidence" value="ECO:0007669"/>
    <property type="project" value="UniProtKB-EC"/>
</dbReference>
<dbReference type="AlphaFoldDB" id="A0A9E7C0K9"/>
<dbReference type="InterPro" id="IPR011251">
    <property type="entry name" value="Luciferase-like_dom"/>
</dbReference>
<dbReference type="CDD" id="cd01097">
    <property type="entry name" value="Tetrahydromethanopterin_reductase"/>
    <property type="match status" value="1"/>
</dbReference>
<dbReference type="KEGG" id="sbae:DSM104329_02946"/>
<dbReference type="Proteomes" id="UP001162834">
    <property type="component" value="Chromosome"/>
</dbReference>
<dbReference type="GO" id="GO:0016705">
    <property type="term" value="F:oxidoreductase activity, acting on paired donors, with incorporation or reduction of molecular oxygen"/>
    <property type="evidence" value="ECO:0007669"/>
    <property type="project" value="InterPro"/>
</dbReference>
<sequence>MLKLGYKASAEQFAPRPLLEFAVAAEDLGFDSVVVSDHFQPWRHDGGHSPFSFSWLGAAGERTKKIELGTSVVAPAYRYHPGIVAQAMATLGCLYPGRVMLGIGTGEAMNEVPLGVDWPEQKVRFQMLKESAQLMQQLWREERVSFSGEHFQTTDATIYDRPEEGVPLYIAASGPAAARLAGRMADGFITTSGKDPALYSEKLLPALQDGVEKAGRQPSEIELTLEVKVSFDQDIDRAREDTKFWGALALKPEEKMGVEDPIEMQRLADALPVDRTASRWIVSDDPDEQVRQIQPYIDLGFSHLVFHFPGPDQERALTQYSEHVLPRLREQDTRQAASQRVA</sequence>
<proteinExistence type="predicted"/>
<gene>
    <name evidence="4" type="primary">fgd1_3</name>
    <name evidence="4" type="ORF">DSM104329_02946</name>
</gene>